<protein>
    <recommendedName>
        <fullName evidence="3">Highly acidic protein</fullName>
    </recommendedName>
</protein>
<evidence type="ECO:0000313" key="2">
    <source>
        <dbReference type="EMBL" id="EAJ8762399.1"/>
    </source>
</evidence>
<accession>A0A5T0H8Q1</accession>
<feature type="compositionally biased region" description="Basic and acidic residues" evidence="1">
    <location>
        <begin position="167"/>
        <end position="182"/>
    </location>
</feature>
<comment type="caution">
    <text evidence="2">The sequence shown here is derived from an EMBL/GenBank/DDBJ whole genome shotgun (WGS) entry which is preliminary data.</text>
</comment>
<feature type="compositionally biased region" description="Basic and acidic residues" evidence="1">
    <location>
        <begin position="202"/>
        <end position="211"/>
    </location>
</feature>
<reference evidence="2" key="1">
    <citation type="submission" date="2018-05" db="EMBL/GenBank/DDBJ databases">
        <authorList>
            <consortium name="NARMS: The National Antimicrobial Resistance Monitoring System"/>
        </authorList>
    </citation>
    <scope>NUCLEOTIDE SEQUENCE</scope>
    <source>
        <strain evidence="2">FSIS1608910</strain>
    </source>
</reference>
<gene>
    <name evidence="2" type="ORF">BTL12_02605</name>
</gene>
<feature type="compositionally biased region" description="Acidic residues" evidence="1">
    <location>
        <begin position="144"/>
        <end position="156"/>
    </location>
</feature>
<feature type="compositionally biased region" description="Acidic residues" evidence="1">
    <location>
        <begin position="215"/>
        <end position="224"/>
    </location>
</feature>
<feature type="compositionally biased region" description="Acidic residues" evidence="1">
    <location>
        <begin position="186"/>
        <end position="201"/>
    </location>
</feature>
<sequence length="439" mass="49670">MKILLLNENPVVSRLVSLSAKKMSYDFEELNAYSENLGNYDVIVVDSDTPAPLKILKEKCDRLIFLAPRNQNVEDIDAQILQKPFLPTDFLNLLNNKDANKHTSIDLPMLSNDENPYADISLDLDNLNLDDLPDENSLDINSEGMEDLSFDDDAQDDNANKTLETQNLEHDNLEQETIKEQTQEDTQIDLDLTLEDGESEKEDLSQEHTALDTEPSLDELDDKNDEDLEDNKELQANISDFDDLPVVEEQEKEMDFDDLPEDAEFLGQAKDNEESEEVLEEFTPVVEEDVQDEMDDFTSNLSTQDQIKEELAQLDELDYGIDSDNSSKVLEDFKDEPILNDKELGTNEEEVVVPNLNISDFDTLKESDIQEALGEEILEKNEEPIVSDVTKDDNSEEIVNELSQSIAGAITSSIKDDTLKAALKGMNMNININISFKED</sequence>
<dbReference type="EMBL" id="AACBLE010000005">
    <property type="protein sequence ID" value="EAJ8762399.1"/>
    <property type="molecule type" value="Genomic_DNA"/>
</dbReference>
<evidence type="ECO:0008006" key="3">
    <source>
        <dbReference type="Google" id="ProtNLM"/>
    </source>
</evidence>
<dbReference type="AlphaFoldDB" id="A0A5T0H8Q1"/>
<name>A0A5T0H8Q1_CAMJU</name>
<organism evidence="2">
    <name type="scientific">Campylobacter jejuni</name>
    <dbReference type="NCBI Taxonomy" id="197"/>
    <lineage>
        <taxon>Bacteria</taxon>
        <taxon>Pseudomonadati</taxon>
        <taxon>Campylobacterota</taxon>
        <taxon>Epsilonproteobacteria</taxon>
        <taxon>Campylobacterales</taxon>
        <taxon>Campylobacteraceae</taxon>
        <taxon>Campylobacter</taxon>
    </lineage>
</organism>
<feature type="region of interest" description="Disordered" evidence="1">
    <location>
        <begin position="135"/>
        <end position="224"/>
    </location>
</feature>
<evidence type="ECO:0000256" key="1">
    <source>
        <dbReference type="SAM" id="MobiDB-lite"/>
    </source>
</evidence>
<proteinExistence type="predicted"/>